<reference evidence="3" key="1">
    <citation type="journal article" date="2011" name="Nature">
        <title>Genome sequence and analysis of the tuber crop potato.</title>
        <authorList>
            <consortium name="The Potato Genome Sequencing Consortium"/>
        </authorList>
    </citation>
    <scope>NUCLEOTIDE SEQUENCE [LARGE SCALE GENOMIC DNA]</scope>
    <source>
        <strain evidence="3">cv. DM1-3 516 R44</strain>
    </source>
</reference>
<dbReference type="AlphaFoldDB" id="M1DLX4"/>
<dbReference type="Gramene" id="PGSC0003DMT400091120">
    <property type="protein sequence ID" value="PGSC0003DMT400091120"/>
    <property type="gene ID" value="PGSC0003DMG400040691"/>
</dbReference>
<sequence>MPSTGTMAPKRAQTYQHKYKYKSVSPSARQLVDEEAESSASGSKNSPGSTRTSPTTPLTKSTRYEPILFSTASNGYCIPRMYQIYEDGLFLNEHDKFTRTIIEERLILTGAFTWCQRFISYSPSTDAIGWR</sequence>
<feature type="compositionally biased region" description="Low complexity" evidence="1">
    <location>
        <begin position="38"/>
        <end position="61"/>
    </location>
</feature>
<dbReference type="HOGENOM" id="CLU_1931267_0_0_1"/>
<name>M1DLX4_SOLTU</name>
<dbReference type="InParanoid" id="M1DLX4"/>
<evidence type="ECO:0000256" key="1">
    <source>
        <dbReference type="SAM" id="MobiDB-lite"/>
    </source>
</evidence>
<keyword evidence="3" id="KW-1185">Reference proteome</keyword>
<dbReference type="PaxDb" id="4113-PGSC0003DMT400091120"/>
<reference evidence="2" key="2">
    <citation type="submission" date="2015-06" db="UniProtKB">
        <authorList>
            <consortium name="EnsemblPlants"/>
        </authorList>
    </citation>
    <scope>IDENTIFICATION</scope>
    <source>
        <strain evidence="2">DM1-3 516 R44</strain>
    </source>
</reference>
<organism evidence="2 3">
    <name type="scientific">Solanum tuberosum</name>
    <name type="common">Potato</name>
    <dbReference type="NCBI Taxonomy" id="4113"/>
    <lineage>
        <taxon>Eukaryota</taxon>
        <taxon>Viridiplantae</taxon>
        <taxon>Streptophyta</taxon>
        <taxon>Embryophyta</taxon>
        <taxon>Tracheophyta</taxon>
        <taxon>Spermatophyta</taxon>
        <taxon>Magnoliopsida</taxon>
        <taxon>eudicotyledons</taxon>
        <taxon>Gunneridae</taxon>
        <taxon>Pentapetalae</taxon>
        <taxon>asterids</taxon>
        <taxon>lamiids</taxon>
        <taxon>Solanales</taxon>
        <taxon>Solanaceae</taxon>
        <taxon>Solanoideae</taxon>
        <taxon>Solaneae</taxon>
        <taxon>Solanum</taxon>
    </lineage>
</organism>
<protein>
    <recommendedName>
        <fullName evidence="4">Integrase core domain containing protein</fullName>
    </recommendedName>
</protein>
<feature type="region of interest" description="Disordered" evidence="1">
    <location>
        <begin position="1"/>
        <end position="61"/>
    </location>
</feature>
<evidence type="ECO:0000313" key="2">
    <source>
        <dbReference type="EnsemblPlants" id="PGSC0003DMT400091120"/>
    </source>
</evidence>
<dbReference type="Proteomes" id="UP000011115">
    <property type="component" value="Unassembled WGS sequence"/>
</dbReference>
<accession>M1DLX4</accession>
<evidence type="ECO:0000313" key="3">
    <source>
        <dbReference type="Proteomes" id="UP000011115"/>
    </source>
</evidence>
<evidence type="ECO:0008006" key="4">
    <source>
        <dbReference type="Google" id="ProtNLM"/>
    </source>
</evidence>
<proteinExistence type="predicted"/>
<dbReference type="EnsemblPlants" id="PGSC0003DMT400091120">
    <property type="protein sequence ID" value="PGSC0003DMT400091120"/>
    <property type="gene ID" value="PGSC0003DMG400040691"/>
</dbReference>